<gene>
    <name evidence="2" type="ORF">TAPDE_005345</name>
</gene>
<dbReference type="AlphaFoldDB" id="R4XK24"/>
<dbReference type="Proteomes" id="UP000013776">
    <property type="component" value="Unassembled WGS sequence"/>
</dbReference>
<dbReference type="VEuPathDB" id="FungiDB:TAPDE_005345"/>
<accession>R4XK24</accession>
<dbReference type="Gene3D" id="3.40.50.880">
    <property type="match status" value="1"/>
</dbReference>
<dbReference type="SUPFAM" id="SSF52317">
    <property type="entry name" value="Class I glutamine amidotransferase-like"/>
    <property type="match status" value="1"/>
</dbReference>
<evidence type="ECO:0000256" key="1">
    <source>
        <dbReference type="SAM" id="MobiDB-lite"/>
    </source>
</evidence>
<dbReference type="EMBL" id="CAHR02000311">
    <property type="protein sequence ID" value="CCG84803.1"/>
    <property type="molecule type" value="Genomic_DNA"/>
</dbReference>
<dbReference type="InterPro" id="IPR029062">
    <property type="entry name" value="Class_I_gatase-like"/>
</dbReference>
<proteinExistence type="predicted"/>
<feature type="region of interest" description="Disordered" evidence="1">
    <location>
        <begin position="97"/>
        <end position="117"/>
    </location>
</feature>
<keyword evidence="3" id="KW-1185">Reference proteome</keyword>
<protein>
    <submittedName>
        <fullName evidence="2">Uncharacterized protein</fullName>
    </submittedName>
</protein>
<reference evidence="2 3" key="1">
    <citation type="journal article" date="2013" name="MBio">
        <title>Genome sequencing of the plant pathogen Taphrina deformans, the causal agent of peach leaf curl.</title>
        <authorList>
            <person name="Cisse O.H."/>
            <person name="Almeida J.M.G.C.F."/>
            <person name="Fonseca A."/>
            <person name="Kumar A.A."/>
            <person name="Salojaervi J."/>
            <person name="Overmyer K."/>
            <person name="Hauser P.M."/>
            <person name="Pagni M."/>
        </authorList>
    </citation>
    <scope>NUCLEOTIDE SEQUENCE [LARGE SCALE GENOMIC DNA]</scope>
    <source>
        <strain evidence="3">PYCC 5710 / ATCC 11124 / CBS 356.35 / IMI 108563 / JCM 9778 / NBRC 8474</strain>
    </source>
</reference>
<name>R4XK24_TAPDE</name>
<evidence type="ECO:0000313" key="2">
    <source>
        <dbReference type="EMBL" id="CCG84803.1"/>
    </source>
</evidence>
<organism evidence="2 3">
    <name type="scientific">Taphrina deformans (strain PYCC 5710 / ATCC 11124 / CBS 356.35 / IMI 108563 / JCM 9778 / NBRC 8474)</name>
    <name type="common">Peach leaf curl fungus</name>
    <name type="synonym">Lalaria deformans</name>
    <dbReference type="NCBI Taxonomy" id="1097556"/>
    <lineage>
        <taxon>Eukaryota</taxon>
        <taxon>Fungi</taxon>
        <taxon>Dikarya</taxon>
        <taxon>Ascomycota</taxon>
        <taxon>Taphrinomycotina</taxon>
        <taxon>Taphrinomycetes</taxon>
        <taxon>Taphrinales</taxon>
        <taxon>Taphrinaceae</taxon>
        <taxon>Taphrina</taxon>
    </lineage>
</organism>
<evidence type="ECO:0000313" key="3">
    <source>
        <dbReference type="Proteomes" id="UP000013776"/>
    </source>
</evidence>
<comment type="caution">
    <text evidence="2">The sequence shown here is derived from an EMBL/GenBank/DDBJ whole genome shotgun (WGS) entry which is preliminary data.</text>
</comment>
<sequence length="183" mass="19563">MVQRYLPMESIKSSIGAALESVTGPPSILLITSPDSGSEGHETLDRTIEACVAAGLEVTLATPEGTPVRVLRDEERPTVSLFTVQHTAYPAVLLLAPTPASDDKNNNNNDDEEEEDVNVVEVVRKFHDAEKPVGGIGRGARRVVRAAGVRDSSVAPVSVQDGETVTHVQTVVSFLANLVRWSP</sequence>